<feature type="transmembrane region" description="Helical" evidence="1">
    <location>
        <begin position="83"/>
        <end position="105"/>
    </location>
</feature>
<keyword evidence="3" id="KW-0012">Acyltransferase</keyword>
<name>A0A7V4XQ50_9BACT</name>
<feature type="transmembrane region" description="Helical" evidence="1">
    <location>
        <begin position="225"/>
        <end position="243"/>
    </location>
</feature>
<dbReference type="InterPro" id="IPR050879">
    <property type="entry name" value="Acyltransferase_3"/>
</dbReference>
<dbReference type="PANTHER" id="PTHR23028:SF53">
    <property type="entry name" value="ACYL_TRANSF_3 DOMAIN-CONTAINING PROTEIN"/>
    <property type="match status" value="1"/>
</dbReference>
<feature type="transmembrane region" description="Helical" evidence="1">
    <location>
        <begin position="193"/>
        <end position="213"/>
    </location>
</feature>
<evidence type="ECO:0000313" key="3">
    <source>
        <dbReference type="EMBL" id="HGY93109.1"/>
    </source>
</evidence>
<feature type="transmembrane region" description="Helical" evidence="1">
    <location>
        <begin position="255"/>
        <end position="274"/>
    </location>
</feature>
<feature type="domain" description="Acyltransferase 3" evidence="2">
    <location>
        <begin position="68"/>
        <end position="374"/>
    </location>
</feature>
<dbReference type="EMBL" id="DTKL01000004">
    <property type="protein sequence ID" value="HGY93109.1"/>
    <property type="molecule type" value="Genomic_DNA"/>
</dbReference>
<keyword evidence="1" id="KW-0472">Membrane</keyword>
<dbReference type="GO" id="GO:0016020">
    <property type="term" value="C:membrane"/>
    <property type="evidence" value="ECO:0007669"/>
    <property type="project" value="TreeGrafter"/>
</dbReference>
<feature type="transmembrane region" description="Helical" evidence="1">
    <location>
        <begin position="168"/>
        <end position="188"/>
    </location>
</feature>
<dbReference type="GO" id="GO:0000271">
    <property type="term" value="P:polysaccharide biosynthetic process"/>
    <property type="evidence" value="ECO:0007669"/>
    <property type="project" value="TreeGrafter"/>
</dbReference>
<keyword evidence="3" id="KW-0808">Transferase</keyword>
<feature type="transmembrane region" description="Helical" evidence="1">
    <location>
        <begin position="294"/>
        <end position="315"/>
    </location>
</feature>
<dbReference type="Pfam" id="PF01757">
    <property type="entry name" value="Acyl_transf_3"/>
    <property type="match status" value="1"/>
</dbReference>
<reference evidence="3" key="1">
    <citation type="journal article" date="2020" name="mSystems">
        <title>Genome- and Community-Level Interaction Insights into Carbon Utilization and Element Cycling Functions of Hydrothermarchaeota in Hydrothermal Sediment.</title>
        <authorList>
            <person name="Zhou Z."/>
            <person name="Liu Y."/>
            <person name="Xu W."/>
            <person name="Pan J."/>
            <person name="Luo Z.H."/>
            <person name="Li M."/>
        </authorList>
    </citation>
    <scope>NUCLEOTIDE SEQUENCE [LARGE SCALE GENOMIC DNA]</scope>
    <source>
        <strain evidence="3">SpSt-855</strain>
    </source>
</reference>
<keyword evidence="1" id="KW-0812">Transmembrane</keyword>
<dbReference type="AlphaFoldDB" id="A0A7V4XQ50"/>
<accession>A0A7V4XQ50</accession>
<sequence>MTTGPLGQIAHTNQEHLVDSSSDSNKYWASGETLRDNSAAQAHARTRCFSRHGNRHGGSYHFFYWTSNTQPGSLANILTRATLFGWLGVNLFFVLSGFLITGILMDTKAKPGFFRNFYMRRVRRIIPAYALCIALLLILGIISMGGLLRAVTFTANYGFIPAHKSYGPFWSLSVEEQFYLFWPLLVFFTRRTYLTIICIGICIAEPALRYLAVLHGHHVGAVHEATFLIADSLALGALGAIFFRSRYATRKNALAFAGALTLGGAVLLIYGVPHGLLHRVNPLGAAFQAEPFDMFFAAAMFGSLAIQSPFFSGAITRPFRFLGDISYGLYLYHLIAFTLYDSFFRRASYYGHFGAEVVRAVVSISVAIAFAWVSRWYYEERFLRKRPATKQQQTATV</sequence>
<comment type="caution">
    <text evidence="3">The sequence shown here is derived from an EMBL/GenBank/DDBJ whole genome shotgun (WGS) entry which is preliminary data.</text>
</comment>
<keyword evidence="1" id="KW-1133">Transmembrane helix</keyword>
<dbReference type="GO" id="GO:0016747">
    <property type="term" value="F:acyltransferase activity, transferring groups other than amino-acyl groups"/>
    <property type="evidence" value="ECO:0007669"/>
    <property type="project" value="InterPro"/>
</dbReference>
<gene>
    <name evidence="3" type="ORF">ENW50_00240</name>
</gene>
<feature type="transmembrane region" description="Helical" evidence="1">
    <location>
        <begin position="126"/>
        <end position="148"/>
    </location>
</feature>
<dbReference type="PANTHER" id="PTHR23028">
    <property type="entry name" value="ACETYLTRANSFERASE"/>
    <property type="match status" value="1"/>
</dbReference>
<feature type="transmembrane region" description="Helical" evidence="1">
    <location>
        <begin position="327"/>
        <end position="345"/>
    </location>
</feature>
<feature type="transmembrane region" description="Helical" evidence="1">
    <location>
        <begin position="357"/>
        <end position="378"/>
    </location>
</feature>
<proteinExistence type="predicted"/>
<dbReference type="InterPro" id="IPR002656">
    <property type="entry name" value="Acyl_transf_3_dom"/>
</dbReference>
<organism evidence="3">
    <name type="scientific">Acidobacterium capsulatum</name>
    <dbReference type="NCBI Taxonomy" id="33075"/>
    <lineage>
        <taxon>Bacteria</taxon>
        <taxon>Pseudomonadati</taxon>
        <taxon>Acidobacteriota</taxon>
        <taxon>Terriglobia</taxon>
        <taxon>Terriglobales</taxon>
        <taxon>Acidobacteriaceae</taxon>
        <taxon>Acidobacterium</taxon>
    </lineage>
</organism>
<evidence type="ECO:0000256" key="1">
    <source>
        <dbReference type="SAM" id="Phobius"/>
    </source>
</evidence>
<evidence type="ECO:0000259" key="2">
    <source>
        <dbReference type="Pfam" id="PF01757"/>
    </source>
</evidence>
<protein>
    <submittedName>
        <fullName evidence="3">Acyltransferase</fullName>
    </submittedName>
</protein>